<keyword evidence="1" id="KW-0812">Transmembrane</keyword>
<evidence type="ECO:0000256" key="1">
    <source>
        <dbReference type="SAM" id="Phobius"/>
    </source>
</evidence>
<name>A0ABN2RHM0_9ACTN</name>
<dbReference type="RefSeq" id="WP_344657547.1">
    <property type="nucleotide sequence ID" value="NZ_BAAAQM010000014.1"/>
</dbReference>
<dbReference type="InterPro" id="IPR058247">
    <property type="entry name" value="DUF1453"/>
</dbReference>
<feature type="transmembrane region" description="Helical" evidence="1">
    <location>
        <begin position="54"/>
        <end position="74"/>
    </location>
</feature>
<keyword evidence="3" id="KW-1185">Reference proteome</keyword>
<dbReference type="Proteomes" id="UP001499854">
    <property type="component" value="Unassembled WGS sequence"/>
</dbReference>
<evidence type="ECO:0000313" key="3">
    <source>
        <dbReference type="Proteomes" id="UP001499854"/>
    </source>
</evidence>
<proteinExistence type="predicted"/>
<protein>
    <recommendedName>
        <fullName evidence="4">Integral membrane protein</fullName>
    </recommendedName>
</protein>
<feature type="transmembrane region" description="Helical" evidence="1">
    <location>
        <begin position="94"/>
        <end position="115"/>
    </location>
</feature>
<feature type="transmembrane region" description="Helical" evidence="1">
    <location>
        <begin position="127"/>
        <end position="150"/>
    </location>
</feature>
<evidence type="ECO:0000313" key="2">
    <source>
        <dbReference type="EMBL" id="GAA1968855.1"/>
    </source>
</evidence>
<accession>A0ABN2RHM0</accession>
<feature type="transmembrane region" description="Helical" evidence="1">
    <location>
        <begin position="6"/>
        <end position="23"/>
    </location>
</feature>
<comment type="caution">
    <text evidence="2">The sequence shown here is derived from an EMBL/GenBank/DDBJ whole genome shotgun (WGS) entry which is preliminary data.</text>
</comment>
<keyword evidence="1" id="KW-0472">Membrane</keyword>
<sequence>MEASVWIVNLVVLAAVLLTDLGFREVSGLRLLRPVIVAVVIVPLYLKHPQSDGTGLALEVGGAAVGALLGLYAASLMRFEDSRQSGRIHSRAGAGYAALWTAVIGARLAFAYAAQHWFPQQIGRWMAAHRVTVAGLTDALLLMAVAMLLARTGAMASRRRQLIRERIEAWER</sequence>
<gene>
    <name evidence="2" type="ORF">GCM10009838_29270</name>
</gene>
<keyword evidence="1" id="KW-1133">Transmembrane helix</keyword>
<evidence type="ECO:0008006" key="4">
    <source>
        <dbReference type="Google" id="ProtNLM"/>
    </source>
</evidence>
<organism evidence="2 3">
    <name type="scientific">Catenulispora subtropica</name>
    <dbReference type="NCBI Taxonomy" id="450798"/>
    <lineage>
        <taxon>Bacteria</taxon>
        <taxon>Bacillati</taxon>
        <taxon>Actinomycetota</taxon>
        <taxon>Actinomycetes</taxon>
        <taxon>Catenulisporales</taxon>
        <taxon>Catenulisporaceae</taxon>
        <taxon>Catenulispora</taxon>
    </lineage>
</organism>
<dbReference type="Pfam" id="PF07301">
    <property type="entry name" value="DUF1453"/>
    <property type="match status" value="1"/>
</dbReference>
<reference evidence="2 3" key="1">
    <citation type="journal article" date="2019" name="Int. J. Syst. Evol. Microbiol.">
        <title>The Global Catalogue of Microorganisms (GCM) 10K type strain sequencing project: providing services to taxonomists for standard genome sequencing and annotation.</title>
        <authorList>
            <consortium name="The Broad Institute Genomics Platform"/>
            <consortium name="The Broad Institute Genome Sequencing Center for Infectious Disease"/>
            <person name="Wu L."/>
            <person name="Ma J."/>
        </authorList>
    </citation>
    <scope>NUCLEOTIDE SEQUENCE [LARGE SCALE GENOMIC DNA]</scope>
    <source>
        <strain evidence="2 3">JCM 16013</strain>
    </source>
</reference>
<dbReference type="EMBL" id="BAAAQM010000014">
    <property type="protein sequence ID" value="GAA1968855.1"/>
    <property type="molecule type" value="Genomic_DNA"/>
</dbReference>